<dbReference type="OrthoDB" id="9766909at2"/>
<gene>
    <name evidence="1" type="ORF">SAMN02745973_00294</name>
</gene>
<protein>
    <submittedName>
        <fullName evidence="1">Penicillin-binding protein 1A</fullName>
    </submittedName>
</protein>
<dbReference type="EMBL" id="FUWV01000001">
    <property type="protein sequence ID" value="SJZ36501.1"/>
    <property type="molecule type" value="Genomic_DNA"/>
</dbReference>
<sequence>MQDIYKNKENQSFPNNPDEIVSTNIDSVSGLLHTKLSYRDPRGSTVISEMFINGTVPTEKDHYHIERKIDTSTNKLATKL</sequence>
<proteinExistence type="predicted"/>
<name>A0A1T4K227_9FIRM</name>
<organism evidence="1 2">
    <name type="scientific">Garciella nitratireducens DSM 15102</name>
    <dbReference type="NCBI Taxonomy" id="1121911"/>
    <lineage>
        <taxon>Bacteria</taxon>
        <taxon>Bacillati</taxon>
        <taxon>Bacillota</taxon>
        <taxon>Clostridia</taxon>
        <taxon>Eubacteriales</taxon>
        <taxon>Eubacteriaceae</taxon>
        <taxon>Garciella</taxon>
    </lineage>
</organism>
<dbReference type="RefSeq" id="WP_087677734.1">
    <property type="nucleotide sequence ID" value="NZ_FUWV01000001.1"/>
</dbReference>
<keyword evidence="2" id="KW-1185">Reference proteome</keyword>
<accession>A0A1T4K227</accession>
<reference evidence="1 2" key="1">
    <citation type="submission" date="2017-02" db="EMBL/GenBank/DDBJ databases">
        <authorList>
            <person name="Peterson S.W."/>
        </authorList>
    </citation>
    <scope>NUCLEOTIDE SEQUENCE [LARGE SCALE GENOMIC DNA]</scope>
    <source>
        <strain evidence="1 2">DSM 15102</strain>
    </source>
</reference>
<dbReference type="Proteomes" id="UP000196365">
    <property type="component" value="Unassembled WGS sequence"/>
</dbReference>
<evidence type="ECO:0000313" key="1">
    <source>
        <dbReference type="EMBL" id="SJZ36501.1"/>
    </source>
</evidence>
<dbReference type="AlphaFoldDB" id="A0A1T4K227"/>
<dbReference type="InterPro" id="IPR012338">
    <property type="entry name" value="Beta-lactam/transpept-like"/>
</dbReference>
<dbReference type="Gene3D" id="3.40.710.10">
    <property type="entry name" value="DD-peptidase/beta-lactamase superfamily"/>
    <property type="match status" value="1"/>
</dbReference>
<evidence type="ECO:0000313" key="2">
    <source>
        <dbReference type="Proteomes" id="UP000196365"/>
    </source>
</evidence>